<sequence>LSRINGWFIRKRINANGEQKRRSFTDDFDNEDNNNDGDGGDEDHDDDDADDFK</sequence>
<name>A0A8S3AN45_9BILA</name>
<dbReference type="EMBL" id="CAJOBI010167596">
    <property type="protein sequence ID" value="CAF4876201.1"/>
    <property type="molecule type" value="Genomic_DNA"/>
</dbReference>
<feature type="non-terminal residue" evidence="3">
    <location>
        <position position="53"/>
    </location>
</feature>
<evidence type="ECO:0000313" key="3">
    <source>
        <dbReference type="EMBL" id="CAF4722935.1"/>
    </source>
</evidence>
<dbReference type="EMBL" id="CAJOBJ010131353">
    <property type="protein sequence ID" value="CAF4722935.1"/>
    <property type="molecule type" value="Genomic_DNA"/>
</dbReference>
<dbReference type="EMBL" id="CAJOBH010103638">
    <property type="protein sequence ID" value="CAF4625814.1"/>
    <property type="molecule type" value="Genomic_DNA"/>
</dbReference>
<organism evidence="3 5">
    <name type="scientific">Rotaria magnacalcarata</name>
    <dbReference type="NCBI Taxonomy" id="392030"/>
    <lineage>
        <taxon>Eukaryota</taxon>
        <taxon>Metazoa</taxon>
        <taxon>Spiralia</taxon>
        <taxon>Gnathifera</taxon>
        <taxon>Rotifera</taxon>
        <taxon>Eurotatoria</taxon>
        <taxon>Bdelloidea</taxon>
        <taxon>Philodinida</taxon>
        <taxon>Philodinidae</taxon>
        <taxon>Rotaria</taxon>
    </lineage>
</organism>
<evidence type="ECO:0000256" key="1">
    <source>
        <dbReference type="SAM" id="MobiDB-lite"/>
    </source>
</evidence>
<evidence type="ECO:0000313" key="5">
    <source>
        <dbReference type="Proteomes" id="UP000681720"/>
    </source>
</evidence>
<feature type="compositionally biased region" description="Acidic residues" evidence="1">
    <location>
        <begin position="26"/>
        <end position="53"/>
    </location>
</feature>
<dbReference type="Proteomes" id="UP000681720">
    <property type="component" value="Unassembled WGS sequence"/>
</dbReference>
<feature type="non-terminal residue" evidence="3">
    <location>
        <position position="1"/>
    </location>
</feature>
<protein>
    <submittedName>
        <fullName evidence="3">Uncharacterized protein</fullName>
    </submittedName>
</protein>
<proteinExistence type="predicted"/>
<comment type="caution">
    <text evidence="3">The sequence shown here is derived from an EMBL/GenBank/DDBJ whole genome shotgun (WGS) entry which is preliminary data.</text>
</comment>
<accession>A0A8S3AN45</accession>
<dbReference type="Proteomes" id="UP000681967">
    <property type="component" value="Unassembled WGS sequence"/>
</dbReference>
<gene>
    <name evidence="2" type="ORF">BYL167_LOCUS41159</name>
    <name evidence="3" type="ORF">GIL414_LOCUS43931</name>
    <name evidence="4" type="ORF">SMN809_LOCUS50589</name>
</gene>
<evidence type="ECO:0000313" key="2">
    <source>
        <dbReference type="EMBL" id="CAF4625814.1"/>
    </source>
</evidence>
<feature type="region of interest" description="Disordered" evidence="1">
    <location>
        <begin position="19"/>
        <end position="53"/>
    </location>
</feature>
<evidence type="ECO:0000313" key="4">
    <source>
        <dbReference type="EMBL" id="CAF4876201.1"/>
    </source>
</evidence>
<dbReference type="Proteomes" id="UP000676336">
    <property type="component" value="Unassembled WGS sequence"/>
</dbReference>
<dbReference type="AlphaFoldDB" id="A0A8S3AN45"/>
<reference evidence="3" key="1">
    <citation type="submission" date="2021-02" db="EMBL/GenBank/DDBJ databases">
        <authorList>
            <person name="Nowell W R."/>
        </authorList>
    </citation>
    <scope>NUCLEOTIDE SEQUENCE</scope>
</reference>